<evidence type="ECO:0000313" key="5">
    <source>
        <dbReference type="EMBL" id="EWT07124.1"/>
    </source>
</evidence>
<evidence type="ECO:0000259" key="4">
    <source>
        <dbReference type="PROSITE" id="PS50949"/>
    </source>
</evidence>
<dbReference type="Proteomes" id="UP000019494">
    <property type="component" value="Unassembled WGS sequence"/>
</dbReference>
<dbReference type="SUPFAM" id="SSF48008">
    <property type="entry name" value="GntR ligand-binding domain-like"/>
    <property type="match status" value="1"/>
</dbReference>
<dbReference type="EMBL" id="AWQS01000021">
    <property type="protein sequence ID" value="EWT07124.1"/>
    <property type="molecule type" value="Genomic_DNA"/>
</dbReference>
<keyword evidence="3" id="KW-0804">Transcription</keyword>
<dbReference type="CDD" id="cd07377">
    <property type="entry name" value="WHTH_GntR"/>
    <property type="match status" value="1"/>
</dbReference>
<dbReference type="PANTHER" id="PTHR43537">
    <property type="entry name" value="TRANSCRIPTIONAL REGULATOR, GNTR FAMILY"/>
    <property type="match status" value="1"/>
</dbReference>
<dbReference type="GO" id="GO:0003700">
    <property type="term" value="F:DNA-binding transcription factor activity"/>
    <property type="evidence" value="ECO:0007669"/>
    <property type="project" value="InterPro"/>
</dbReference>
<comment type="caution">
    <text evidence="5">The sequence shown here is derived from an EMBL/GenBank/DDBJ whole genome shotgun (WGS) entry which is preliminary data.</text>
</comment>
<evidence type="ECO:0000256" key="3">
    <source>
        <dbReference type="ARBA" id="ARBA00023163"/>
    </source>
</evidence>
<dbReference type="InterPro" id="IPR000524">
    <property type="entry name" value="Tscrpt_reg_HTH_GntR"/>
</dbReference>
<proteinExistence type="predicted"/>
<organism evidence="5 6">
    <name type="scientific">Intrasporangium chromatireducens Q5-1</name>
    <dbReference type="NCBI Taxonomy" id="584657"/>
    <lineage>
        <taxon>Bacteria</taxon>
        <taxon>Bacillati</taxon>
        <taxon>Actinomycetota</taxon>
        <taxon>Actinomycetes</taxon>
        <taxon>Micrococcales</taxon>
        <taxon>Intrasporangiaceae</taxon>
        <taxon>Intrasporangium</taxon>
    </lineage>
</organism>
<dbReference type="GO" id="GO:0003677">
    <property type="term" value="F:DNA binding"/>
    <property type="evidence" value="ECO:0007669"/>
    <property type="project" value="UniProtKB-KW"/>
</dbReference>
<dbReference type="InterPro" id="IPR008920">
    <property type="entry name" value="TF_FadR/GntR_C"/>
</dbReference>
<dbReference type="InterPro" id="IPR011711">
    <property type="entry name" value="GntR_C"/>
</dbReference>
<sequence>MRVPIVDGEIPPGQRMNIDAIARRLGVSQTPVREALQRLEADDLLVYAPGRGYRTTPVLDLAGLRSVFEFRLLVEPWAARAAATDRLSNPGAGLDAELRTFAEVAGGENVRQELLGHDTRFHAMILAATGNEVVQSAYASSHCHLHVFRLSAVDVNGERTIEEHRRILDAIRECDPEAAEAAMVEHIRSSYGRSAQVFHTPRPDLRVDAAGGVHASRILG</sequence>
<dbReference type="PROSITE" id="PS50949">
    <property type="entry name" value="HTH_GNTR"/>
    <property type="match status" value="1"/>
</dbReference>
<name>W9GTB8_9MICO</name>
<evidence type="ECO:0000313" key="6">
    <source>
        <dbReference type="Proteomes" id="UP000019494"/>
    </source>
</evidence>
<dbReference type="Pfam" id="PF00392">
    <property type="entry name" value="GntR"/>
    <property type="match status" value="1"/>
</dbReference>
<reference evidence="6" key="1">
    <citation type="submission" date="2013-08" db="EMBL/GenBank/DDBJ databases">
        <title>Intrasporangium oryzae NRRL B-24470.</title>
        <authorList>
            <person name="Liu H."/>
            <person name="Wang G."/>
        </authorList>
    </citation>
    <scope>NUCLEOTIDE SEQUENCE [LARGE SCALE GENOMIC DNA]</scope>
    <source>
        <strain evidence="6">Q5-1</strain>
    </source>
</reference>
<keyword evidence="6" id="KW-1185">Reference proteome</keyword>
<dbReference type="SMART" id="SM00895">
    <property type="entry name" value="FCD"/>
    <property type="match status" value="1"/>
</dbReference>
<dbReference type="SMART" id="SM00345">
    <property type="entry name" value="HTH_GNTR"/>
    <property type="match status" value="1"/>
</dbReference>
<dbReference type="InterPro" id="IPR036388">
    <property type="entry name" value="WH-like_DNA-bd_sf"/>
</dbReference>
<keyword evidence="2" id="KW-0238">DNA-binding</keyword>
<dbReference type="SUPFAM" id="SSF46785">
    <property type="entry name" value="Winged helix' DNA-binding domain"/>
    <property type="match status" value="1"/>
</dbReference>
<gene>
    <name evidence="5" type="ORF">N864_12285</name>
</gene>
<keyword evidence="1" id="KW-0805">Transcription regulation</keyword>
<evidence type="ECO:0000256" key="2">
    <source>
        <dbReference type="ARBA" id="ARBA00023125"/>
    </source>
</evidence>
<accession>W9GTB8</accession>
<dbReference type="Pfam" id="PF07729">
    <property type="entry name" value="FCD"/>
    <property type="match status" value="1"/>
</dbReference>
<evidence type="ECO:0000256" key="1">
    <source>
        <dbReference type="ARBA" id="ARBA00023015"/>
    </source>
</evidence>
<feature type="domain" description="HTH gntR-type" evidence="4">
    <location>
        <begin position="1"/>
        <end position="58"/>
    </location>
</feature>
<dbReference type="PANTHER" id="PTHR43537:SF5">
    <property type="entry name" value="UXU OPERON TRANSCRIPTIONAL REGULATOR"/>
    <property type="match status" value="1"/>
</dbReference>
<protein>
    <submittedName>
        <fullName evidence="5">GntR family transcriptional regulator</fullName>
    </submittedName>
</protein>
<dbReference type="Gene3D" id="1.20.120.530">
    <property type="entry name" value="GntR ligand-binding domain-like"/>
    <property type="match status" value="1"/>
</dbReference>
<dbReference type="Gene3D" id="1.10.10.10">
    <property type="entry name" value="Winged helix-like DNA-binding domain superfamily/Winged helix DNA-binding domain"/>
    <property type="match status" value="1"/>
</dbReference>
<dbReference type="PATRIC" id="fig|584657.3.peg.942"/>
<dbReference type="InterPro" id="IPR036390">
    <property type="entry name" value="WH_DNA-bd_sf"/>
</dbReference>
<dbReference type="AlphaFoldDB" id="W9GTB8"/>